<feature type="region of interest" description="Disordered" evidence="1">
    <location>
        <begin position="163"/>
        <end position="187"/>
    </location>
</feature>
<dbReference type="Pfam" id="PF17919">
    <property type="entry name" value="RT_RNaseH_2"/>
    <property type="match status" value="1"/>
</dbReference>
<dbReference type="SUPFAM" id="SSF56672">
    <property type="entry name" value="DNA/RNA polymerases"/>
    <property type="match status" value="1"/>
</dbReference>
<organism evidence="3 4">
    <name type="scientific">Morus notabilis</name>
    <dbReference type="NCBI Taxonomy" id="981085"/>
    <lineage>
        <taxon>Eukaryota</taxon>
        <taxon>Viridiplantae</taxon>
        <taxon>Streptophyta</taxon>
        <taxon>Embryophyta</taxon>
        <taxon>Tracheophyta</taxon>
        <taxon>Spermatophyta</taxon>
        <taxon>Magnoliopsida</taxon>
        <taxon>eudicotyledons</taxon>
        <taxon>Gunneridae</taxon>
        <taxon>Pentapetalae</taxon>
        <taxon>rosids</taxon>
        <taxon>fabids</taxon>
        <taxon>Rosales</taxon>
        <taxon>Moraceae</taxon>
        <taxon>Moreae</taxon>
        <taxon>Morus</taxon>
    </lineage>
</organism>
<evidence type="ECO:0000256" key="1">
    <source>
        <dbReference type="SAM" id="MobiDB-lite"/>
    </source>
</evidence>
<dbReference type="AlphaFoldDB" id="W9RD11"/>
<feature type="region of interest" description="Disordered" evidence="1">
    <location>
        <begin position="213"/>
        <end position="263"/>
    </location>
</feature>
<gene>
    <name evidence="3" type="ORF">L484_024750</name>
</gene>
<protein>
    <recommendedName>
        <fullName evidence="2">Reverse transcriptase/retrotransposon-derived protein RNase H-like domain-containing protein</fullName>
    </recommendedName>
</protein>
<evidence type="ECO:0000313" key="4">
    <source>
        <dbReference type="Proteomes" id="UP000030645"/>
    </source>
</evidence>
<evidence type="ECO:0000259" key="2">
    <source>
        <dbReference type="Pfam" id="PF17919"/>
    </source>
</evidence>
<feature type="domain" description="Reverse transcriptase/retrotransposon-derived protein RNase H-like" evidence="2">
    <location>
        <begin position="20"/>
        <end position="94"/>
    </location>
</feature>
<feature type="compositionally biased region" description="Polar residues" evidence="1">
    <location>
        <begin position="163"/>
        <end position="186"/>
    </location>
</feature>
<dbReference type="PANTHER" id="PTHR34072">
    <property type="entry name" value="ENZYMATIC POLYPROTEIN-RELATED"/>
    <property type="match status" value="1"/>
</dbReference>
<reference evidence="4" key="1">
    <citation type="submission" date="2013-01" db="EMBL/GenBank/DDBJ databases">
        <title>Draft Genome Sequence of a Mulberry Tree, Morus notabilis C.K. Schneid.</title>
        <authorList>
            <person name="He N."/>
            <person name="Zhao S."/>
        </authorList>
    </citation>
    <scope>NUCLEOTIDE SEQUENCE</scope>
</reference>
<feature type="compositionally biased region" description="Polar residues" evidence="1">
    <location>
        <begin position="230"/>
        <end position="263"/>
    </location>
</feature>
<dbReference type="InterPro" id="IPR041577">
    <property type="entry name" value="RT_RNaseH_2"/>
</dbReference>
<name>W9RD11_9ROSA</name>
<dbReference type="Proteomes" id="UP000030645">
    <property type="component" value="Unassembled WGS sequence"/>
</dbReference>
<dbReference type="EMBL" id="KE344580">
    <property type="protein sequence ID" value="EXB68730.1"/>
    <property type="molecule type" value="Genomic_DNA"/>
</dbReference>
<accession>W9RD11</accession>
<evidence type="ECO:0000313" key="3">
    <source>
        <dbReference type="EMBL" id="EXB68730.1"/>
    </source>
</evidence>
<keyword evidence="4" id="KW-1185">Reference proteome</keyword>
<dbReference type="InterPro" id="IPR043502">
    <property type="entry name" value="DNA/RNA_pol_sf"/>
</dbReference>
<proteinExistence type="predicted"/>
<sequence>MNNFSSSFTTLLKKGAKFRWMEHHQKLFEKAKKMVINLTTMQAPEPGKPLRIYIVATESTIGALLALEGSMEKEHPVYCLSRQLYGPELRYSHPKKMRDKLSVVPSFDLGEWEVKIPPILGGLEGWEVKILPTLGNRRLTRSLNYELEIAGINVWVITPAPNSRSHVKKSTTNSANMKQSKGSASFAQHRHKHGRDIIENFQQTHYCEGHGWASEEDEAESLEMERRYNLATQASTETYEGSTSAASTQDGDSGKGSRTATRI</sequence>